<dbReference type="Pfam" id="PF12399">
    <property type="entry name" value="BCA_ABC_TP_C"/>
    <property type="match status" value="1"/>
</dbReference>
<dbReference type="PROSITE" id="PS50893">
    <property type="entry name" value="ABC_TRANSPORTER_2"/>
    <property type="match status" value="1"/>
</dbReference>
<accession>A0A5B8L6V1</accession>
<evidence type="ECO:0000313" key="5">
    <source>
        <dbReference type="EMBL" id="QDZ03430.1"/>
    </source>
</evidence>
<dbReference type="GO" id="GO:0005886">
    <property type="term" value="C:plasma membrane"/>
    <property type="evidence" value="ECO:0007669"/>
    <property type="project" value="TreeGrafter"/>
</dbReference>
<evidence type="ECO:0000256" key="3">
    <source>
        <dbReference type="ARBA" id="ARBA00022840"/>
    </source>
</evidence>
<protein>
    <submittedName>
        <fullName evidence="5">ABC transporter ATP-binding protein</fullName>
    </submittedName>
</protein>
<dbReference type="InterPro" id="IPR032823">
    <property type="entry name" value="BCA_ABC_TP_C"/>
</dbReference>
<keyword evidence="3 5" id="KW-0067">ATP-binding</keyword>
<keyword evidence="6" id="KW-1185">Reference proteome</keyword>
<dbReference type="GO" id="GO:0016887">
    <property type="term" value="F:ATP hydrolysis activity"/>
    <property type="evidence" value="ECO:0007669"/>
    <property type="project" value="InterPro"/>
</dbReference>
<organism evidence="5 6">
    <name type="scientific">Nitratireductor mangrovi</name>
    <dbReference type="NCBI Taxonomy" id="2599600"/>
    <lineage>
        <taxon>Bacteria</taxon>
        <taxon>Pseudomonadati</taxon>
        <taxon>Pseudomonadota</taxon>
        <taxon>Alphaproteobacteria</taxon>
        <taxon>Hyphomicrobiales</taxon>
        <taxon>Phyllobacteriaceae</taxon>
        <taxon>Nitratireductor</taxon>
    </lineage>
</organism>
<proteinExistence type="predicted"/>
<dbReference type="GO" id="GO:0005524">
    <property type="term" value="F:ATP binding"/>
    <property type="evidence" value="ECO:0007669"/>
    <property type="project" value="UniProtKB-KW"/>
</dbReference>
<keyword evidence="1" id="KW-0813">Transport</keyword>
<keyword evidence="2" id="KW-0547">Nucleotide-binding</keyword>
<evidence type="ECO:0000256" key="1">
    <source>
        <dbReference type="ARBA" id="ARBA00022448"/>
    </source>
</evidence>
<dbReference type="Gene3D" id="3.40.50.300">
    <property type="entry name" value="P-loop containing nucleotide triphosphate hydrolases"/>
    <property type="match status" value="1"/>
</dbReference>
<sequence>MNPLLVTRGLSRSFGGLRAVDDVDFSLQEGEIRAVIGPNGAGKTTFVSLVCGRIAPSAGSVSFDGRDVTRLPAHRRVKRGIAYTFQITSIFANLSVFDNVALSVQRRLIDHAERGGSRFSAADLRHGVEEALQRVGLHERADQPAGKLAYGHQRLLEVAMGLALAPRLLILDEPTQGLSDAEIESFIKLVREIAQSATVLLIEHNMPVVMALAGRITVMNAGAILAEGTPDEIRTNSAVQHAYLGTAQDG</sequence>
<dbReference type="KEGG" id="niy:FQ775_19730"/>
<dbReference type="SMART" id="SM00382">
    <property type="entry name" value="AAA"/>
    <property type="match status" value="1"/>
</dbReference>
<dbReference type="EMBL" id="CP042301">
    <property type="protein sequence ID" value="QDZ03430.1"/>
    <property type="molecule type" value="Genomic_DNA"/>
</dbReference>
<dbReference type="SUPFAM" id="SSF52540">
    <property type="entry name" value="P-loop containing nucleoside triphosphate hydrolases"/>
    <property type="match status" value="1"/>
</dbReference>
<dbReference type="InterPro" id="IPR027417">
    <property type="entry name" value="P-loop_NTPase"/>
</dbReference>
<dbReference type="Proteomes" id="UP000321389">
    <property type="component" value="Chromosome"/>
</dbReference>
<dbReference type="PANTHER" id="PTHR45772:SF3">
    <property type="entry name" value="ABC TRANSPORTER ATP-BINDING PROTEIN"/>
    <property type="match status" value="1"/>
</dbReference>
<dbReference type="CDD" id="cd03219">
    <property type="entry name" value="ABC_Mj1267_LivG_branched"/>
    <property type="match status" value="1"/>
</dbReference>
<dbReference type="FunFam" id="3.40.50.300:FF:000421">
    <property type="entry name" value="Branched-chain amino acid ABC transporter ATP-binding protein"/>
    <property type="match status" value="1"/>
</dbReference>
<evidence type="ECO:0000259" key="4">
    <source>
        <dbReference type="PROSITE" id="PS50893"/>
    </source>
</evidence>
<dbReference type="OrthoDB" id="9780942at2"/>
<dbReference type="InterPro" id="IPR003439">
    <property type="entry name" value="ABC_transporter-like_ATP-bd"/>
</dbReference>
<dbReference type="PANTHER" id="PTHR45772">
    <property type="entry name" value="CONSERVED COMPONENT OF ABC TRANSPORTER FOR NATURAL AMINO ACIDS-RELATED"/>
    <property type="match status" value="1"/>
</dbReference>
<reference evidence="5" key="1">
    <citation type="submission" date="2020-04" db="EMBL/GenBank/DDBJ databases">
        <title>Nitratireductor sp. nov. isolated from mangrove soil.</title>
        <authorList>
            <person name="Ye Y."/>
        </authorList>
    </citation>
    <scope>NUCLEOTIDE SEQUENCE</scope>
    <source>
        <strain evidence="5">SY7</strain>
    </source>
</reference>
<name>A0A5B8L6V1_9HYPH</name>
<dbReference type="InterPro" id="IPR051120">
    <property type="entry name" value="ABC_AA/LPS_Transport"/>
</dbReference>
<dbReference type="RefSeq" id="WP_146302063.1">
    <property type="nucleotide sequence ID" value="NZ_CP042301.2"/>
</dbReference>
<dbReference type="InterPro" id="IPR003593">
    <property type="entry name" value="AAA+_ATPase"/>
</dbReference>
<gene>
    <name evidence="5" type="ORF">FQ775_19730</name>
</gene>
<dbReference type="AlphaFoldDB" id="A0A5B8L6V1"/>
<evidence type="ECO:0000313" key="6">
    <source>
        <dbReference type="Proteomes" id="UP000321389"/>
    </source>
</evidence>
<feature type="domain" description="ABC transporter" evidence="4">
    <location>
        <begin position="5"/>
        <end position="246"/>
    </location>
</feature>
<evidence type="ECO:0000256" key="2">
    <source>
        <dbReference type="ARBA" id="ARBA00022741"/>
    </source>
</evidence>
<dbReference type="Pfam" id="PF00005">
    <property type="entry name" value="ABC_tran"/>
    <property type="match status" value="1"/>
</dbReference>